<evidence type="ECO:0000313" key="1">
    <source>
        <dbReference type="EMBL" id="UQC80489.1"/>
    </source>
</evidence>
<keyword evidence="2" id="KW-1185">Reference proteome</keyword>
<evidence type="ECO:0000313" key="2">
    <source>
        <dbReference type="Proteomes" id="UP000830671"/>
    </source>
</evidence>
<reference evidence="1" key="1">
    <citation type="journal article" date="2021" name="Mol. Plant Microbe Interact.">
        <title>Complete Genome Sequence of the Plant-Pathogenic Fungus Colletotrichum lupini.</title>
        <authorList>
            <person name="Baroncelli R."/>
            <person name="Pensec F."/>
            <person name="Da Lio D."/>
            <person name="Boufleur T."/>
            <person name="Vicente I."/>
            <person name="Sarrocco S."/>
            <person name="Picot A."/>
            <person name="Baraldi E."/>
            <person name="Sukno S."/>
            <person name="Thon M."/>
            <person name="Le Floch G."/>
        </authorList>
    </citation>
    <scope>NUCLEOTIDE SEQUENCE</scope>
    <source>
        <strain evidence="1">IMI 504893</strain>
    </source>
</reference>
<dbReference type="KEGG" id="clup:CLUP02_05972"/>
<dbReference type="EMBL" id="CP019475">
    <property type="protein sequence ID" value="UQC80489.1"/>
    <property type="molecule type" value="Genomic_DNA"/>
</dbReference>
<gene>
    <name evidence="1" type="ORF">CLUP02_05972</name>
</gene>
<dbReference type="AlphaFoldDB" id="A0A9Q8SN84"/>
<dbReference type="GeneID" id="73339986"/>
<sequence length="78" mass="7963">MAVAGSGGYGSAVTLPCQTDSLNAKSFSLQILRYPGPRASHTTPSLLSTFPATLTITTSTNTSTNIITNANLTPGFAS</sequence>
<name>A0A9Q8SN84_9PEZI</name>
<dbReference type="Proteomes" id="UP000830671">
    <property type="component" value="Chromosome 3"/>
</dbReference>
<proteinExistence type="predicted"/>
<organism evidence="1 2">
    <name type="scientific">Colletotrichum lupini</name>
    <dbReference type="NCBI Taxonomy" id="145971"/>
    <lineage>
        <taxon>Eukaryota</taxon>
        <taxon>Fungi</taxon>
        <taxon>Dikarya</taxon>
        <taxon>Ascomycota</taxon>
        <taxon>Pezizomycotina</taxon>
        <taxon>Sordariomycetes</taxon>
        <taxon>Hypocreomycetidae</taxon>
        <taxon>Glomerellales</taxon>
        <taxon>Glomerellaceae</taxon>
        <taxon>Colletotrichum</taxon>
        <taxon>Colletotrichum acutatum species complex</taxon>
    </lineage>
</organism>
<protein>
    <submittedName>
        <fullName evidence="1">Uncharacterized protein</fullName>
    </submittedName>
</protein>
<dbReference type="RefSeq" id="XP_049142119.1">
    <property type="nucleotide sequence ID" value="XM_049284976.1"/>
</dbReference>
<accession>A0A9Q8SN84</accession>